<dbReference type="PANTHER" id="PTHR30053:SF12">
    <property type="entry name" value="ELONGATION FACTOR P (EF-P) FAMILY PROTEIN"/>
    <property type="match status" value="1"/>
</dbReference>
<evidence type="ECO:0000256" key="7">
    <source>
        <dbReference type="ARBA" id="ARBA00023278"/>
    </source>
</evidence>
<evidence type="ECO:0000313" key="14">
    <source>
        <dbReference type="Proteomes" id="UP000298782"/>
    </source>
</evidence>
<dbReference type="Gene3D" id="2.40.50.140">
    <property type="entry name" value="Nucleic acid-binding proteins"/>
    <property type="match status" value="2"/>
</dbReference>
<dbReference type="OrthoDB" id="9801844at2"/>
<dbReference type="SMART" id="SM01185">
    <property type="entry name" value="EFP"/>
    <property type="match status" value="1"/>
</dbReference>
<dbReference type="InterPro" id="IPR013185">
    <property type="entry name" value="Transl_elong_KOW-like"/>
</dbReference>
<evidence type="ECO:0000256" key="8">
    <source>
        <dbReference type="HAMAP-Rule" id="MF_00141"/>
    </source>
</evidence>
<evidence type="ECO:0000256" key="3">
    <source>
        <dbReference type="ARBA" id="ARBA00009479"/>
    </source>
</evidence>
<accession>A0A4D6Y9Y6</accession>
<dbReference type="InterPro" id="IPR001059">
    <property type="entry name" value="Transl_elong_P/YeiP_cen"/>
</dbReference>
<reference evidence="13 14" key="1">
    <citation type="submission" date="2018-12" db="EMBL/GenBank/DDBJ databases">
        <authorList>
            <person name="Chong R.A."/>
        </authorList>
    </citation>
    <scope>NUCLEOTIDE SEQUENCE [LARGE SCALE GENOMIC DNA]</scope>
    <source>
        <strain evidence="13 14">Tca</strain>
    </source>
</reference>
<reference evidence="13 14" key="2">
    <citation type="submission" date="2019-05" db="EMBL/GenBank/DDBJ databases">
        <title>Genome evolution of the obligate endosymbiont Buchnera aphidicola.</title>
        <authorList>
            <person name="Moran N.A."/>
        </authorList>
    </citation>
    <scope>NUCLEOTIDE SEQUENCE [LARGE SCALE GENOMIC DNA]</scope>
    <source>
        <strain evidence="13 14">Tca</strain>
    </source>
</reference>
<dbReference type="Gene3D" id="2.30.30.30">
    <property type="match status" value="1"/>
</dbReference>
<dbReference type="HAMAP" id="MF_00141">
    <property type="entry name" value="EF_P"/>
    <property type="match status" value="1"/>
</dbReference>
<keyword evidence="5 8" id="KW-0251">Elongation factor</keyword>
<feature type="domain" description="Elongation factor P C-terminal" evidence="11">
    <location>
        <begin position="131"/>
        <end position="186"/>
    </location>
</feature>
<dbReference type="SMART" id="SM00841">
    <property type="entry name" value="Elong-fact-P_C"/>
    <property type="match status" value="1"/>
</dbReference>
<dbReference type="InterPro" id="IPR020599">
    <property type="entry name" value="Transl_elong_fac_P/YeiP"/>
</dbReference>
<dbReference type="SUPFAM" id="SSF50249">
    <property type="entry name" value="Nucleic acid-binding proteins"/>
    <property type="match status" value="2"/>
</dbReference>
<dbReference type="Pfam" id="PF08207">
    <property type="entry name" value="EFP_N"/>
    <property type="match status" value="1"/>
</dbReference>
<comment type="PTM">
    <text evidence="8">May be beta-lysylated on the epsilon-amino group of Lys-34 by the combined action of EpmA and EpmB, and then hydroxylated on the C5 position of the same residue by EpmC (if this protein is present). Lysylation is critical for the stimulatory effect of EF-P on peptide-bond formation. The lysylation moiety may extend toward the peptidyltransferase center and stabilize the terminal 3-CCA end of the tRNA. Hydroxylation of the C5 position on Lys-34 may allow additional potential stabilizing hydrogen-bond interactions with the P-tRNA.</text>
</comment>
<dbReference type="InterPro" id="IPR011768">
    <property type="entry name" value="Transl_elongation_fac_P"/>
</dbReference>
<dbReference type="InterPro" id="IPR014722">
    <property type="entry name" value="Rib_uL2_dom2"/>
</dbReference>
<dbReference type="GO" id="GO:0043043">
    <property type="term" value="P:peptide biosynthetic process"/>
    <property type="evidence" value="ECO:0007669"/>
    <property type="project" value="InterPro"/>
</dbReference>
<keyword evidence="7 8" id="KW-0379">Hydroxylation</keyword>
<dbReference type="EMBL" id="CP034852">
    <property type="protein sequence ID" value="QCI26577.1"/>
    <property type="molecule type" value="Genomic_DNA"/>
</dbReference>
<evidence type="ECO:0000259" key="11">
    <source>
        <dbReference type="SMART" id="SM00841"/>
    </source>
</evidence>
<feature type="modified residue" description="N6-(3,6-diaminohexanoyl)-5-hydroxylysine" evidence="8">
    <location>
        <position position="34"/>
    </location>
</feature>
<evidence type="ECO:0000256" key="1">
    <source>
        <dbReference type="ARBA" id="ARBA00004496"/>
    </source>
</evidence>
<evidence type="ECO:0000256" key="9">
    <source>
        <dbReference type="NCBIfam" id="TIGR00038"/>
    </source>
</evidence>
<name>A0A4D6Y9Y6_9GAMM</name>
<keyword evidence="4 8" id="KW-0963">Cytoplasm</keyword>
<dbReference type="InterPro" id="IPR015365">
    <property type="entry name" value="Elong-fact-P_C"/>
</dbReference>
<dbReference type="FunFam" id="2.30.30.30:FF:000003">
    <property type="entry name" value="Elongation factor P"/>
    <property type="match status" value="1"/>
</dbReference>
<comment type="subcellular location">
    <subcellularLocation>
        <location evidence="1 8">Cytoplasm</location>
    </subcellularLocation>
</comment>
<dbReference type="Pfam" id="PF01132">
    <property type="entry name" value="EFP"/>
    <property type="match status" value="1"/>
</dbReference>
<sequence>MITKNSNNLKKGTKILINSEPYIIESSEFVKPGKGQAFIRMKLKNLISEKLLDKTCKSTDTFHIAEVITTSALYLYKDVDNYFFMEKKSFEQFSLKKNVLKKHQKWLIEQNEYLVNIWNNKIISIVPNNFIISKIIKINNNIKGNSVTSSTNLAILSTGAVIKIPLFIKIGELIKVDTRSGEYVCRVKSI</sequence>
<comment type="pathway">
    <text evidence="2 8">Protein biosynthesis; polypeptide chain elongation.</text>
</comment>
<evidence type="ECO:0000256" key="10">
    <source>
        <dbReference type="RuleBase" id="RU004389"/>
    </source>
</evidence>
<dbReference type="NCBIfam" id="TIGR00038">
    <property type="entry name" value="efp"/>
    <property type="match status" value="1"/>
</dbReference>
<dbReference type="UniPathway" id="UPA00345"/>
<comment type="similarity">
    <text evidence="3 8 10">Belongs to the elongation factor P family.</text>
</comment>
<dbReference type="Proteomes" id="UP000298782">
    <property type="component" value="Chromosome"/>
</dbReference>
<dbReference type="SUPFAM" id="SSF50104">
    <property type="entry name" value="Translation proteins SH3-like domain"/>
    <property type="match status" value="1"/>
</dbReference>
<dbReference type="NCBIfam" id="NF001810">
    <property type="entry name" value="PRK00529.1"/>
    <property type="match status" value="1"/>
</dbReference>
<dbReference type="PANTHER" id="PTHR30053">
    <property type="entry name" value="ELONGATION FACTOR P"/>
    <property type="match status" value="1"/>
</dbReference>
<dbReference type="AlphaFoldDB" id="A0A4D6Y9Y6"/>
<keyword evidence="6 8" id="KW-0648">Protein biosynthesis</keyword>
<comment type="function">
    <text evidence="8">Involved in peptide bond synthesis. Alleviates ribosome stalling that occurs when 3 or more consecutive Pro residues or the sequence PPG is present in a protein, possibly by augmenting the peptidyl transferase activity of the ribosome. Modification of Lys-34 is required for alleviation.</text>
</comment>
<dbReference type="FunFam" id="2.40.50.140:FF:000004">
    <property type="entry name" value="Elongation factor P"/>
    <property type="match status" value="1"/>
</dbReference>
<evidence type="ECO:0000313" key="13">
    <source>
        <dbReference type="EMBL" id="QCI26577.1"/>
    </source>
</evidence>
<dbReference type="InterPro" id="IPR012340">
    <property type="entry name" value="NA-bd_OB-fold"/>
</dbReference>
<proteinExistence type="inferred from homology"/>
<dbReference type="GO" id="GO:0003746">
    <property type="term" value="F:translation elongation factor activity"/>
    <property type="evidence" value="ECO:0007669"/>
    <property type="project" value="UniProtKB-UniRule"/>
</dbReference>
<feature type="domain" description="Translation elongation factor P/YeiP central" evidence="12">
    <location>
        <begin position="69"/>
        <end position="123"/>
    </location>
</feature>
<keyword evidence="14" id="KW-1185">Reference proteome</keyword>
<evidence type="ECO:0000256" key="2">
    <source>
        <dbReference type="ARBA" id="ARBA00004815"/>
    </source>
</evidence>
<protein>
    <recommendedName>
        <fullName evidence="8 9">Elongation factor P</fullName>
        <shortName evidence="8">EF-P</shortName>
    </recommendedName>
</protein>
<dbReference type="InterPro" id="IPR008991">
    <property type="entry name" value="Translation_prot_SH3-like_sf"/>
</dbReference>
<dbReference type="RefSeq" id="WP_158353021.1">
    <property type="nucleotide sequence ID" value="NZ_CP034852.1"/>
</dbReference>
<organism evidence="13 14">
    <name type="scientific">Buchnera aphidicola</name>
    <name type="common">Thelaxes californica</name>
    <dbReference type="NCBI Taxonomy" id="1315998"/>
    <lineage>
        <taxon>Bacteria</taxon>
        <taxon>Pseudomonadati</taxon>
        <taxon>Pseudomonadota</taxon>
        <taxon>Gammaproteobacteria</taxon>
        <taxon>Enterobacterales</taxon>
        <taxon>Erwiniaceae</taxon>
        <taxon>Buchnera</taxon>
    </lineage>
</organism>
<dbReference type="Pfam" id="PF09285">
    <property type="entry name" value="Elong-fact-P_C"/>
    <property type="match status" value="1"/>
</dbReference>
<dbReference type="PIRSF" id="PIRSF005901">
    <property type="entry name" value="EF-P"/>
    <property type="match status" value="1"/>
</dbReference>
<evidence type="ECO:0000256" key="6">
    <source>
        <dbReference type="ARBA" id="ARBA00022917"/>
    </source>
</evidence>
<evidence type="ECO:0000256" key="5">
    <source>
        <dbReference type="ARBA" id="ARBA00022768"/>
    </source>
</evidence>
<evidence type="ECO:0000256" key="4">
    <source>
        <dbReference type="ARBA" id="ARBA00022490"/>
    </source>
</evidence>
<dbReference type="CDD" id="cd04470">
    <property type="entry name" value="S1_EF-P_repeat_1"/>
    <property type="match status" value="1"/>
</dbReference>
<evidence type="ECO:0000259" key="12">
    <source>
        <dbReference type="SMART" id="SM01185"/>
    </source>
</evidence>
<gene>
    <name evidence="8 13" type="primary">efp</name>
    <name evidence="13" type="ORF">D9V80_00100</name>
</gene>
<dbReference type="GO" id="GO:0005829">
    <property type="term" value="C:cytosol"/>
    <property type="evidence" value="ECO:0007669"/>
    <property type="project" value="UniProtKB-ARBA"/>
</dbReference>